<reference evidence="10" key="3">
    <citation type="submission" date="2018-08" db="UniProtKB">
        <authorList>
            <consortium name="EnsemblPlants"/>
        </authorList>
    </citation>
    <scope>IDENTIFICATION</scope>
    <source>
        <strain evidence="10">cv. Bd21</strain>
    </source>
</reference>
<dbReference type="GO" id="GO:0005992">
    <property type="term" value="P:trehalose biosynthetic process"/>
    <property type="evidence" value="ECO:0000318"/>
    <property type="project" value="GO_Central"/>
</dbReference>
<keyword evidence="11" id="KW-1185">Reference proteome</keyword>
<dbReference type="FunFam" id="3.40.50.1000:FF:000099">
    <property type="entry name" value="Trehalose 6-phosphate phosphatase"/>
    <property type="match status" value="1"/>
</dbReference>
<dbReference type="ExpressionAtlas" id="I1H4Y8">
    <property type="expression patterns" value="baseline"/>
</dbReference>
<dbReference type="CDD" id="cd01627">
    <property type="entry name" value="HAD_TPP"/>
    <property type="match status" value="1"/>
</dbReference>
<dbReference type="NCBIfam" id="TIGR00685">
    <property type="entry name" value="T6PP"/>
    <property type="match status" value="1"/>
</dbReference>
<evidence type="ECO:0000313" key="11">
    <source>
        <dbReference type="Proteomes" id="UP000008810"/>
    </source>
</evidence>
<reference evidence="9" key="2">
    <citation type="submission" date="2017-06" db="EMBL/GenBank/DDBJ databases">
        <title>WGS assembly of Brachypodium distachyon.</title>
        <authorList>
            <consortium name="The International Brachypodium Initiative"/>
            <person name="Lucas S."/>
            <person name="Harmon-Smith M."/>
            <person name="Lail K."/>
            <person name="Tice H."/>
            <person name="Grimwood J."/>
            <person name="Bruce D."/>
            <person name="Barry K."/>
            <person name="Shu S."/>
            <person name="Lindquist E."/>
            <person name="Wang M."/>
            <person name="Pitluck S."/>
            <person name="Vogel J.P."/>
            <person name="Garvin D.F."/>
            <person name="Mockler T.C."/>
            <person name="Schmutz J."/>
            <person name="Rokhsar D."/>
            <person name="Bevan M.W."/>
        </authorList>
    </citation>
    <scope>NUCLEOTIDE SEQUENCE</scope>
    <source>
        <strain evidence="9">Bd21</strain>
    </source>
</reference>
<accession>I1H4Y8</accession>
<dbReference type="RefSeq" id="XP_003561584.1">
    <property type="nucleotide sequence ID" value="XM_003561536.3"/>
</dbReference>
<dbReference type="Gene3D" id="3.40.50.1000">
    <property type="entry name" value="HAD superfamily/HAD-like"/>
    <property type="match status" value="2"/>
</dbReference>
<keyword evidence="6" id="KW-0346">Stress response</keyword>
<dbReference type="eggNOG" id="KOG1050">
    <property type="taxonomic scope" value="Eukaryota"/>
</dbReference>
<dbReference type="NCBIfam" id="TIGR01484">
    <property type="entry name" value="HAD-SF-IIB"/>
    <property type="match status" value="1"/>
</dbReference>
<evidence type="ECO:0000256" key="6">
    <source>
        <dbReference type="ARBA" id="ARBA00023016"/>
    </source>
</evidence>
<dbReference type="GO" id="GO:0004805">
    <property type="term" value="F:trehalose-phosphatase activity"/>
    <property type="evidence" value="ECO:0000318"/>
    <property type="project" value="GO_Central"/>
</dbReference>
<comment type="function">
    <text evidence="7">Removes the phosphate from trehalose 6-phosphate to produce free trehalose. Trehalose accumulation in plant may improve abiotic stress tolerance.</text>
</comment>
<dbReference type="Proteomes" id="UP000008810">
    <property type="component" value="Chromosome 1"/>
</dbReference>
<evidence type="ECO:0000256" key="7">
    <source>
        <dbReference type="ARBA" id="ARBA00025274"/>
    </source>
</evidence>
<name>I1H4Y8_BRADI</name>
<dbReference type="OrthoDB" id="411251at2759"/>
<dbReference type="OMA" id="DAEHDEW"/>
<dbReference type="HOGENOM" id="CLU_037265_1_1_1"/>
<evidence type="ECO:0000313" key="10">
    <source>
        <dbReference type="EnsemblPlants" id="KQK21468"/>
    </source>
</evidence>
<proteinExistence type="inferred from homology"/>
<comment type="cofactor">
    <cofactor evidence="2 8">
        <name>a divalent metal cation</name>
        <dbReference type="ChEBI" id="CHEBI:60240"/>
    </cofactor>
</comment>
<dbReference type="FunFam" id="3.40.50.1000:FF:000073">
    <property type="entry name" value="Trehalose 6-phosphate phosphatase"/>
    <property type="match status" value="1"/>
</dbReference>
<protein>
    <recommendedName>
        <fullName evidence="8">Trehalose 6-phosphate phosphatase</fullName>
        <ecNumber evidence="8">3.1.3.12</ecNumber>
    </recommendedName>
</protein>
<comment type="pathway">
    <text evidence="3 8">Glycan biosynthesis; trehalose biosynthesis.</text>
</comment>
<dbReference type="GeneID" id="100834071"/>
<reference evidence="9 10" key="1">
    <citation type="journal article" date="2010" name="Nature">
        <title>Genome sequencing and analysis of the model grass Brachypodium distachyon.</title>
        <authorList>
            <consortium name="International Brachypodium Initiative"/>
        </authorList>
    </citation>
    <scope>NUCLEOTIDE SEQUENCE [LARGE SCALE GENOMIC DNA]</scope>
    <source>
        <strain evidence="9 10">Bd21</strain>
    </source>
</reference>
<dbReference type="EMBL" id="CM000880">
    <property type="protein sequence ID" value="KQK21468.1"/>
    <property type="molecule type" value="Genomic_DNA"/>
</dbReference>
<organism evidence="10">
    <name type="scientific">Brachypodium distachyon</name>
    <name type="common">Purple false brome</name>
    <name type="synonym">Trachynia distachya</name>
    <dbReference type="NCBI Taxonomy" id="15368"/>
    <lineage>
        <taxon>Eukaryota</taxon>
        <taxon>Viridiplantae</taxon>
        <taxon>Streptophyta</taxon>
        <taxon>Embryophyta</taxon>
        <taxon>Tracheophyta</taxon>
        <taxon>Spermatophyta</taxon>
        <taxon>Magnoliopsida</taxon>
        <taxon>Liliopsida</taxon>
        <taxon>Poales</taxon>
        <taxon>Poaceae</taxon>
        <taxon>BOP clade</taxon>
        <taxon>Pooideae</taxon>
        <taxon>Stipodae</taxon>
        <taxon>Brachypodieae</taxon>
        <taxon>Brachypodium</taxon>
    </lineage>
</organism>
<dbReference type="FunCoup" id="I1H4Y8">
    <property type="interactions" value="113"/>
</dbReference>
<dbReference type="STRING" id="15368.I1H4Y8"/>
<dbReference type="SUPFAM" id="SSF56784">
    <property type="entry name" value="HAD-like"/>
    <property type="match status" value="1"/>
</dbReference>
<dbReference type="InterPro" id="IPR044651">
    <property type="entry name" value="OTSB-like"/>
</dbReference>
<dbReference type="InterPro" id="IPR003337">
    <property type="entry name" value="Trehalose_PPase"/>
</dbReference>
<comment type="catalytic activity">
    <reaction evidence="1 8">
        <text>alpha,alpha-trehalose 6-phosphate + H2O = alpha,alpha-trehalose + phosphate</text>
        <dbReference type="Rhea" id="RHEA:23420"/>
        <dbReference type="ChEBI" id="CHEBI:15377"/>
        <dbReference type="ChEBI" id="CHEBI:16551"/>
        <dbReference type="ChEBI" id="CHEBI:43474"/>
        <dbReference type="ChEBI" id="CHEBI:58429"/>
        <dbReference type="EC" id="3.1.3.12"/>
    </reaction>
</comment>
<evidence type="ECO:0000256" key="5">
    <source>
        <dbReference type="ARBA" id="ARBA00022801"/>
    </source>
</evidence>
<dbReference type="FunFam" id="3.30.70.1020:FF:000004">
    <property type="entry name" value="Trehalose 6-phosphate phosphatase"/>
    <property type="match status" value="1"/>
</dbReference>
<comment type="similarity">
    <text evidence="4 8">Belongs to the trehalose phosphatase family.</text>
</comment>
<keyword evidence="5 8" id="KW-0378">Hydrolase</keyword>
<sequence length="359" mass="39083">MTKHGAVVVPEDAAVGRHFSFPPPRTGGDSCKKLAGQVDLGAAMMGSWLDSMKASSPRHRLVAPRVAATGSSDADETEDDVWMEKHPSALGSFGAVAAAASGKQVVMFLDYDGTLSPIVEDPDRAVMTEEMRDAVRGVAEHFPTAIVSGRGRDKVFNFVRLEELYYAGSHGMDIKGPTADSNHHLTPSKAKSVLCQPASEFLPMIGEVHDALVAKMASIPGAKVENNKFCLSVHFRCVEEKTWGALAEQVRAVLRDYPRLLLTQGRMVLEIRPVIKWDKGRALEFLLGALGFADRDDVFPIYIGDDRTDEDAFKVLRGRGQGAGILVSKFPKDTLASFSLRDPDEVKGFLRQLVRSSNS</sequence>
<evidence type="ECO:0000256" key="4">
    <source>
        <dbReference type="ARBA" id="ARBA00008770"/>
    </source>
</evidence>
<dbReference type="EC" id="3.1.3.12" evidence="8"/>
<dbReference type="UniPathway" id="UPA00299"/>
<dbReference type="PANTHER" id="PTHR43768">
    <property type="entry name" value="TREHALOSE 6-PHOSPHATE PHOSPHATASE"/>
    <property type="match status" value="1"/>
</dbReference>
<dbReference type="InterPro" id="IPR006379">
    <property type="entry name" value="HAD-SF_hydro_IIB"/>
</dbReference>
<dbReference type="InterPro" id="IPR023214">
    <property type="entry name" value="HAD_sf"/>
</dbReference>
<dbReference type="InterPro" id="IPR036412">
    <property type="entry name" value="HAD-like_sf"/>
</dbReference>
<dbReference type="KEGG" id="bdi:100834071"/>
<evidence type="ECO:0000256" key="1">
    <source>
        <dbReference type="ARBA" id="ARBA00000500"/>
    </source>
</evidence>
<evidence type="ECO:0000256" key="2">
    <source>
        <dbReference type="ARBA" id="ARBA00001968"/>
    </source>
</evidence>
<dbReference type="PANTHER" id="PTHR43768:SF56">
    <property type="entry name" value="TREHALOSE-PHOSPHATE PHOSPHATASE 9-RELATED"/>
    <property type="match status" value="1"/>
</dbReference>
<gene>
    <name evidence="10" type="primary">LOC100834071</name>
    <name evidence="9" type="ORF">BRADI_1g60950v3</name>
</gene>
<dbReference type="EnsemblPlants" id="KQK21468">
    <property type="protein sequence ID" value="KQK21468"/>
    <property type="gene ID" value="BRADI_1g60950v3"/>
</dbReference>
<dbReference type="AlphaFoldDB" id="I1H4Y8"/>
<dbReference type="Pfam" id="PF02358">
    <property type="entry name" value="Trehalose_PPase"/>
    <property type="match status" value="1"/>
</dbReference>
<evidence type="ECO:0000256" key="3">
    <source>
        <dbReference type="ARBA" id="ARBA00005199"/>
    </source>
</evidence>
<evidence type="ECO:0000256" key="8">
    <source>
        <dbReference type="RuleBase" id="RU361117"/>
    </source>
</evidence>
<evidence type="ECO:0000313" key="9">
    <source>
        <dbReference type="EMBL" id="KQK21468.1"/>
    </source>
</evidence>
<dbReference type="Gramene" id="KQK21468">
    <property type="protein sequence ID" value="KQK21468"/>
    <property type="gene ID" value="BRADI_1g60950v3"/>
</dbReference>